<name>A0A8A4TKT9_SULCO</name>
<dbReference type="Gene3D" id="1.25.40.10">
    <property type="entry name" value="Tetratricopeptide repeat domain"/>
    <property type="match status" value="1"/>
</dbReference>
<evidence type="ECO:0000256" key="1">
    <source>
        <dbReference type="PROSITE-ProRule" id="PRU00339"/>
    </source>
</evidence>
<sequence length="491" mass="56485">MSCVNHRMQKHIFASLVRISMLWLLLPVFGFEVAVSSPLPVRITYSQAKTQAQETGKPILVYLHRDSCSFCQRTVRAFSHDATVKAALAKTILFVVDCGSLQGSPFDDLCNVAPTPTFKLLKPDFSVGVEWSSWDKKLFVSNVNDFLGGKSSMAKRMDQEVIALKLAEFERAPSASMALDIAEAFRKLGDMERALSFYKKAESLDPDGRGWIRVLSLESDLIYDPGSVSITDWTRKVQAGLKTDRPTPADRVWLIDRVFWLTPSYRRRAVMQPFWTQVNGIDPKNIEPNYRFLWMLQHVEYLIAEARLEDAWQYLDSYYTNPNTRRARLLYWALSRKIEPPGGLVGLARAHVEGVDEDGKTLAHRMLAAAYSQHGQSDEAWTLYQQTQVEGWLDRASSLSEFIEWAADYHFEPTRTISLAEAFFDRESRPKHRLTVHYALVKLCYENRNNQRGRIACERALRDFPSHFYFREFAGYFERQSAEETKTNHPH</sequence>
<accession>A0A8A4TKT9</accession>
<evidence type="ECO:0000313" key="2">
    <source>
        <dbReference type="EMBL" id="QTD49458.1"/>
    </source>
</evidence>
<dbReference type="EMBL" id="CP071793">
    <property type="protein sequence ID" value="QTD49458.1"/>
    <property type="molecule type" value="Genomic_DNA"/>
</dbReference>
<dbReference type="AlphaFoldDB" id="A0A8A4TKT9"/>
<dbReference type="Proteomes" id="UP000663929">
    <property type="component" value="Chromosome"/>
</dbReference>
<dbReference type="KEGG" id="scor:J3U87_28060"/>
<feature type="repeat" description="TPR" evidence="1">
    <location>
        <begin position="175"/>
        <end position="208"/>
    </location>
</feature>
<dbReference type="SUPFAM" id="SSF48452">
    <property type="entry name" value="TPR-like"/>
    <property type="match status" value="1"/>
</dbReference>
<dbReference type="InterPro" id="IPR019734">
    <property type="entry name" value="TPR_rpt"/>
</dbReference>
<dbReference type="Pfam" id="PF13899">
    <property type="entry name" value="Thioredoxin_7"/>
    <property type="match status" value="1"/>
</dbReference>
<protein>
    <submittedName>
        <fullName evidence="2">Thioredoxin family protein</fullName>
    </submittedName>
</protein>
<dbReference type="InterPro" id="IPR036249">
    <property type="entry name" value="Thioredoxin-like_sf"/>
</dbReference>
<gene>
    <name evidence="2" type="ORF">J3U87_28060</name>
</gene>
<proteinExistence type="predicted"/>
<evidence type="ECO:0000313" key="3">
    <source>
        <dbReference type="Proteomes" id="UP000663929"/>
    </source>
</evidence>
<organism evidence="2 3">
    <name type="scientific">Sulfidibacter corallicola</name>
    <dbReference type="NCBI Taxonomy" id="2818388"/>
    <lineage>
        <taxon>Bacteria</taxon>
        <taxon>Pseudomonadati</taxon>
        <taxon>Acidobacteriota</taxon>
        <taxon>Holophagae</taxon>
        <taxon>Acanthopleuribacterales</taxon>
        <taxon>Acanthopleuribacteraceae</taxon>
        <taxon>Sulfidibacter</taxon>
    </lineage>
</organism>
<dbReference type="InterPro" id="IPR011990">
    <property type="entry name" value="TPR-like_helical_dom_sf"/>
</dbReference>
<reference evidence="2" key="1">
    <citation type="submission" date="2021-03" db="EMBL/GenBank/DDBJ databases">
        <title>Acanthopleuribacteraceae sp. M133.</title>
        <authorList>
            <person name="Wang G."/>
        </authorList>
    </citation>
    <scope>NUCLEOTIDE SEQUENCE</scope>
    <source>
        <strain evidence="2">M133</strain>
    </source>
</reference>
<dbReference type="SUPFAM" id="SSF52833">
    <property type="entry name" value="Thioredoxin-like"/>
    <property type="match status" value="1"/>
</dbReference>
<dbReference type="PROSITE" id="PS50005">
    <property type="entry name" value="TPR"/>
    <property type="match status" value="1"/>
</dbReference>
<keyword evidence="1" id="KW-0802">TPR repeat</keyword>
<dbReference type="Gene3D" id="3.40.30.10">
    <property type="entry name" value="Glutaredoxin"/>
    <property type="match status" value="1"/>
</dbReference>
<keyword evidence="3" id="KW-1185">Reference proteome</keyword>